<keyword evidence="4" id="KW-1185">Reference proteome</keyword>
<dbReference type="CDD" id="cd22828">
    <property type="entry name" value="Gal_Rha_Lectin_EVA1_EVA1C_rpt1"/>
    <property type="match status" value="1"/>
</dbReference>
<evidence type="ECO:0000313" key="4">
    <source>
        <dbReference type="Proteomes" id="UP000694941"/>
    </source>
</evidence>
<dbReference type="GeneID" id="106469101"/>
<evidence type="ECO:0000313" key="5">
    <source>
        <dbReference type="RefSeq" id="XP_022253222.1"/>
    </source>
</evidence>
<feature type="domain" description="SUEL-type lectin" evidence="3">
    <location>
        <begin position="156"/>
        <end position="248"/>
    </location>
</feature>
<dbReference type="Pfam" id="PF02140">
    <property type="entry name" value="SUEL_Lectin"/>
    <property type="match status" value="2"/>
</dbReference>
<name>A0ABM1TBG6_LIMPO</name>
<evidence type="ECO:0000259" key="3">
    <source>
        <dbReference type="PROSITE" id="PS50228"/>
    </source>
</evidence>
<dbReference type="InterPro" id="IPR043159">
    <property type="entry name" value="Lectin_gal-bd_sf"/>
</dbReference>
<feature type="region of interest" description="Disordered" evidence="1">
    <location>
        <begin position="422"/>
        <end position="473"/>
    </location>
</feature>
<keyword evidence="2" id="KW-0812">Transmembrane</keyword>
<feature type="domain" description="SUEL-type lectin" evidence="3">
    <location>
        <begin position="49"/>
        <end position="147"/>
    </location>
</feature>
<dbReference type="Gene3D" id="2.60.120.740">
    <property type="match status" value="2"/>
</dbReference>
<dbReference type="PANTHER" id="PTHR46780">
    <property type="entry name" value="PROTEIN EVA-1"/>
    <property type="match status" value="1"/>
</dbReference>
<keyword evidence="2" id="KW-0472">Membrane</keyword>
<dbReference type="RefSeq" id="XP_022253222.1">
    <property type="nucleotide sequence ID" value="XM_022397514.1"/>
</dbReference>
<feature type="transmembrane region" description="Helical" evidence="2">
    <location>
        <begin position="376"/>
        <end position="400"/>
    </location>
</feature>
<dbReference type="PROSITE" id="PS50228">
    <property type="entry name" value="SUEL_LECTIN"/>
    <property type="match status" value="2"/>
</dbReference>
<accession>A0ABM1TBG6</accession>
<organism evidence="4 5">
    <name type="scientific">Limulus polyphemus</name>
    <name type="common">Atlantic horseshoe crab</name>
    <dbReference type="NCBI Taxonomy" id="6850"/>
    <lineage>
        <taxon>Eukaryota</taxon>
        <taxon>Metazoa</taxon>
        <taxon>Ecdysozoa</taxon>
        <taxon>Arthropoda</taxon>
        <taxon>Chelicerata</taxon>
        <taxon>Merostomata</taxon>
        <taxon>Xiphosura</taxon>
        <taxon>Limulidae</taxon>
        <taxon>Limulus</taxon>
    </lineage>
</organism>
<protein>
    <submittedName>
        <fullName evidence="5">Protein eva-1-like</fullName>
    </submittedName>
</protein>
<gene>
    <name evidence="5" type="primary">LOC106469101</name>
</gene>
<sequence length="473" mass="53074">MNERARSHIYRPKLYLVVWTLILTNVFEMLTADNLPLLSGTLRTFQVHACDGNELRIECFPDTVISINLVHYGRSLSSDELCPPESPRVAFSLKNGTSACLAADALKAVEAACREQRVCKMKTSPETLGGDPCPGIRKYAEVAYKCRPKVFYNEIACEGQRLRLRCSRPFRIAIYLAAFGGTYFGVPECPQLEGAGNQDCQVSYATETVLRSCLGKRKCSVAADKDTFGDPNCPRKSSLFLKVVYTCVNKELLRELEPSLEKVNDDYGDDKKDFQEEASYVPVTVKPDSPWINKEVDSKVKSTPKFNLLPVPSPEPTDSNVILAKSTMNPDMQSDEKVKEQDLNCTVIEGDQKVVGFLTEWLSALRFINENKEKCILYLTVSLGAGLVAFLLVLLVRLYVQKQRENRRAGLNVSEPLPSASGEDLDHFYSSERPDNNVEMVRSSNRPTLRRQDSDTHPKTPMSQNLNTCDYYS</sequence>
<dbReference type="Proteomes" id="UP000694941">
    <property type="component" value="Unplaced"/>
</dbReference>
<feature type="compositionally biased region" description="Polar residues" evidence="1">
    <location>
        <begin position="461"/>
        <end position="473"/>
    </location>
</feature>
<reference evidence="5" key="1">
    <citation type="submission" date="2025-08" db="UniProtKB">
        <authorList>
            <consortium name="RefSeq"/>
        </authorList>
    </citation>
    <scope>IDENTIFICATION</scope>
    <source>
        <tissue evidence="5">Muscle</tissue>
    </source>
</reference>
<evidence type="ECO:0000256" key="2">
    <source>
        <dbReference type="SAM" id="Phobius"/>
    </source>
</evidence>
<feature type="compositionally biased region" description="Basic and acidic residues" evidence="1">
    <location>
        <begin position="424"/>
        <end position="436"/>
    </location>
</feature>
<evidence type="ECO:0000256" key="1">
    <source>
        <dbReference type="SAM" id="MobiDB-lite"/>
    </source>
</evidence>
<proteinExistence type="predicted"/>
<keyword evidence="2" id="KW-1133">Transmembrane helix</keyword>
<dbReference type="InterPro" id="IPR000922">
    <property type="entry name" value="Lectin_gal-bd_dom"/>
</dbReference>
<dbReference type="CDD" id="cd22829">
    <property type="entry name" value="Gal_Rha_Lectin_EVA1_EVA1C_rpt2"/>
    <property type="match status" value="1"/>
</dbReference>